<dbReference type="RefSeq" id="WP_009571684.1">
    <property type="nucleotide sequence ID" value="NZ_AMRK01000004.1"/>
</dbReference>
<dbReference type="OrthoDB" id="7725299at2"/>
<evidence type="ECO:0000313" key="1">
    <source>
        <dbReference type="EMBL" id="EKE71839.1"/>
    </source>
</evidence>
<reference evidence="1 2" key="1">
    <citation type="submission" date="2012-09" db="EMBL/GenBank/DDBJ databases">
        <title>Celeribacter baekdonensis B30 Genome Sequencing.</title>
        <authorList>
            <person name="Wang W."/>
        </authorList>
    </citation>
    <scope>NUCLEOTIDE SEQUENCE [LARGE SCALE GENOMIC DNA]</scope>
    <source>
        <strain evidence="1 2">B30</strain>
    </source>
</reference>
<dbReference type="eggNOG" id="ENOG5031TMH">
    <property type="taxonomic scope" value="Bacteria"/>
</dbReference>
<protein>
    <submittedName>
        <fullName evidence="1">Uncharacterized protein</fullName>
    </submittedName>
</protein>
<dbReference type="STRING" id="1208323.B30_08723"/>
<keyword evidence="2" id="KW-1185">Reference proteome</keyword>
<proteinExistence type="predicted"/>
<evidence type="ECO:0000313" key="2">
    <source>
        <dbReference type="Proteomes" id="UP000006762"/>
    </source>
</evidence>
<dbReference type="AlphaFoldDB" id="K2JMW7"/>
<name>K2JMW7_9RHOB</name>
<dbReference type="Proteomes" id="UP000006762">
    <property type="component" value="Unassembled WGS sequence"/>
</dbReference>
<dbReference type="EMBL" id="AMRK01000004">
    <property type="protein sequence ID" value="EKE71839.1"/>
    <property type="molecule type" value="Genomic_DNA"/>
</dbReference>
<gene>
    <name evidence="1" type="ORF">B30_08723</name>
</gene>
<comment type="caution">
    <text evidence="1">The sequence shown here is derived from an EMBL/GenBank/DDBJ whole genome shotgun (WGS) entry which is preliminary data.</text>
</comment>
<dbReference type="PATRIC" id="fig|1208323.3.peg.1805"/>
<organism evidence="1 2">
    <name type="scientific">Celeribacter baekdonensis B30</name>
    <dbReference type="NCBI Taxonomy" id="1208323"/>
    <lineage>
        <taxon>Bacteria</taxon>
        <taxon>Pseudomonadati</taxon>
        <taxon>Pseudomonadota</taxon>
        <taxon>Alphaproteobacteria</taxon>
        <taxon>Rhodobacterales</taxon>
        <taxon>Roseobacteraceae</taxon>
        <taxon>Celeribacter</taxon>
    </lineage>
</organism>
<accession>K2JMW7</accession>
<sequence>MTASQSVPELIAAVQAKAKTFEDIILAGQAASSAQDLRAAQVALELAAVDAFTLFEARMQHHFKRGPFSRKLTAALKEAGRGDLAERIHIYYLAINVLKHGKGASYRELLDTPTALVHVKPTKGATTQDENAPSDLIDIGVPGFFDGLAASLLQAHAFLEHR</sequence>